<dbReference type="EMBL" id="MHCN01000012">
    <property type="protein sequence ID" value="OGY21594.1"/>
    <property type="molecule type" value="Genomic_DNA"/>
</dbReference>
<dbReference type="InterPro" id="IPR001584">
    <property type="entry name" value="Integrase_cat-core"/>
</dbReference>
<gene>
    <name evidence="2" type="ORF">A2113_00395</name>
</gene>
<dbReference type="InterPro" id="IPR012337">
    <property type="entry name" value="RNaseH-like_sf"/>
</dbReference>
<evidence type="ECO:0000259" key="1">
    <source>
        <dbReference type="PROSITE" id="PS50994"/>
    </source>
</evidence>
<dbReference type="Gene3D" id="3.30.420.10">
    <property type="entry name" value="Ribonuclease H-like superfamily/Ribonuclease H"/>
    <property type="match status" value="1"/>
</dbReference>
<dbReference type="STRING" id="1802591.A2113_00395"/>
<dbReference type="PROSITE" id="PS50994">
    <property type="entry name" value="INTEGRASE"/>
    <property type="match status" value="1"/>
</dbReference>
<feature type="domain" description="Integrase catalytic" evidence="1">
    <location>
        <begin position="166"/>
        <end position="332"/>
    </location>
</feature>
<comment type="caution">
    <text evidence="2">The sequence shown here is derived from an EMBL/GenBank/DDBJ whole genome shotgun (WGS) entry which is preliminary data.</text>
</comment>
<dbReference type="Pfam" id="PF13683">
    <property type="entry name" value="rve_3"/>
    <property type="match status" value="1"/>
</dbReference>
<reference evidence="2 3" key="1">
    <citation type="journal article" date="2016" name="Nat. Commun.">
        <title>Thousands of microbial genomes shed light on interconnected biogeochemical processes in an aquifer system.</title>
        <authorList>
            <person name="Anantharaman K."/>
            <person name="Brown C.T."/>
            <person name="Hug L.A."/>
            <person name="Sharon I."/>
            <person name="Castelle C.J."/>
            <person name="Probst A.J."/>
            <person name="Thomas B.C."/>
            <person name="Singh A."/>
            <person name="Wilkins M.J."/>
            <person name="Karaoz U."/>
            <person name="Brodie E.L."/>
            <person name="Williams K.H."/>
            <person name="Hubbard S.S."/>
            <person name="Banfield J.F."/>
        </authorList>
    </citation>
    <scope>NUCLEOTIDE SEQUENCE [LARGE SCALE GENOMIC DNA]</scope>
</reference>
<evidence type="ECO:0000313" key="3">
    <source>
        <dbReference type="Proteomes" id="UP000176299"/>
    </source>
</evidence>
<dbReference type="GO" id="GO:0015074">
    <property type="term" value="P:DNA integration"/>
    <property type="evidence" value="ECO:0007669"/>
    <property type="project" value="InterPro"/>
</dbReference>
<evidence type="ECO:0000313" key="2">
    <source>
        <dbReference type="EMBL" id="OGY21594.1"/>
    </source>
</evidence>
<dbReference type="GO" id="GO:0003676">
    <property type="term" value="F:nucleic acid binding"/>
    <property type="evidence" value="ECO:0007669"/>
    <property type="project" value="InterPro"/>
</dbReference>
<protein>
    <recommendedName>
        <fullName evidence="1">Integrase catalytic domain-containing protein</fullName>
    </recommendedName>
</protein>
<proteinExistence type="predicted"/>
<dbReference type="SUPFAM" id="SSF53098">
    <property type="entry name" value="Ribonuclease H-like"/>
    <property type="match status" value="1"/>
</dbReference>
<organism evidence="2 3">
    <name type="scientific">Candidatus Woykebacteria bacterium GWA1_44_8</name>
    <dbReference type="NCBI Taxonomy" id="1802591"/>
    <lineage>
        <taxon>Bacteria</taxon>
        <taxon>Candidatus Woykeibacteriota</taxon>
    </lineage>
</organism>
<dbReference type="AlphaFoldDB" id="A0A1G1W1Y1"/>
<accession>A0A1G1W1Y1</accession>
<name>A0A1G1W1Y1_9BACT</name>
<dbReference type="InterPro" id="IPR036397">
    <property type="entry name" value="RNaseH_sf"/>
</dbReference>
<sequence length="337" mass="39570">MFGGVEGYYRFMKTVISINKSQNNETAKYRLRVLDHYWKHGLDSALDAFPVSRPTIFRWQKGLKNSGGKLQSLVPKSTCPKRVRQMQVAKAVREKIKGLRETWPNLSKHKLKPLLDSFCQEQRLPQISATTIGKVIKRNHYFFTQDKRVCHDPNRKRVVKKVKTRVWKAPKHEQGYIEADLVETRIDGKKNYTVCWIDIGSKVALSKTYPRKTGKNILDSFLAFEAFHPGEIHTFQTDNGSEFEGALDVFLRKERPEIHRCYIPVRSPKINGVVERYNRSLQDDWMNHHLHLFHDPETWNQSLAKYIYFYNFQRVHETLQYKTPMQFAGVQKSLKCP</sequence>
<dbReference type="Proteomes" id="UP000176299">
    <property type="component" value="Unassembled WGS sequence"/>
</dbReference>